<keyword evidence="2" id="KW-0547">Nucleotide-binding</keyword>
<dbReference type="SUPFAM" id="SSF52540">
    <property type="entry name" value="P-loop containing nucleoside triphosphate hydrolases"/>
    <property type="match status" value="1"/>
</dbReference>
<dbReference type="InterPro" id="IPR003439">
    <property type="entry name" value="ABC_transporter-like_ATP-bd"/>
</dbReference>
<dbReference type="Proteomes" id="UP000002601">
    <property type="component" value="Chromosome"/>
</dbReference>
<keyword evidence="1" id="KW-0813">Transport</keyword>
<keyword evidence="6" id="KW-1185">Reference proteome</keyword>
<dbReference type="PROSITE" id="PS50893">
    <property type="entry name" value="ABC_TRANSPORTER_2"/>
    <property type="match status" value="1"/>
</dbReference>
<dbReference type="InterPro" id="IPR003593">
    <property type="entry name" value="AAA+_ATPase"/>
</dbReference>
<dbReference type="EMBL" id="CP001649">
    <property type="protein sequence ID" value="ACS80114.1"/>
    <property type="molecule type" value="Genomic_DNA"/>
</dbReference>
<dbReference type="Gene3D" id="3.40.50.300">
    <property type="entry name" value="P-loop containing nucleotide triphosphate hydrolases"/>
    <property type="match status" value="1"/>
</dbReference>
<reference evidence="5 6" key="1">
    <citation type="submission" date="2009-06" db="EMBL/GenBank/DDBJ databases">
        <title>Complete sequence of Desulfovibrio salexigens DSM 2638.</title>
        <authorList>
            <consortium name="US DOE Joint Genome Institute"/>
            <person name="Lucas S."/>
            <person name="Copeland A."/>
            <person name="Lapidus A."/>
            <person name="Glavina del Rio T."/>
            <person name="Tice H."/>
            <person name="Bruce D."/>
            <person name="Goodwin L."/>
            <person name="Pitluck S."/>
            <person name="Munk A.C."/>
            <person name="Brettin T."/>
            <person name="Detter J.C."/>
            <person name="Han C."/>
            <person name="Tapia R."/>
            <person name="Larimer F."/>
            <person name="Land M."/>
            <person name="Hauser L."/>
            <person name="Kyrpides N."/>
            <person name="Anderson I."/>
            <person name="Wall J.D."/>
            <person name="Arkin A.P."/>
            <person name="Dehal P."/>
            <person name="Chivian D."/>
            <person name="Giles B."/>
            <person name="Hazen T.C."/>
        </authorList>
    </citation>
    <scope>NUCLEOTIDE SEQUENCE [LARGE SCALE GENOMIC DNA]</scope>
    <source>
        <strain evidence="6">ATCC 14822 / DSM 2638 / NCIMB 8403 / VKM B-1763</strain>
    </source>
</reference>
<feature type="domain" description="ABC transporter" evidence="4">
    <location>
        <begin position="2"/>
        <end position="238"/>
    </location>
</feature>
<evidence type="ECO:0000313" key="5">
    <source>
        <dbReference type="EMBL" id="ACS80114.1"/>
    </source>
</evidence>
<sequence>MLKVENLSFEYDNGYRVLDSINFEVAKGEICGLFGPNGCGKTTLFKCCLKFLKSSSGNIHINGRDIGRESIRSMAKMVSYVPQEHKPPFPYLVKDVVLMGRTPHISGFFGVSKDHKLKAMEAMELIGVSELADEPYSRLSGGQRQMVLIARAVAQETPLLFLDEPTSALDFSNQLKIMNILRQIADNGTTIVACTHDPNHVLWFCDNVVVLGKQRLVSKGRPSEIFCDSILDEIYEDVCRVREVDSTRMVLPRHVCKSDEHMNN</sequence>
<protein>
    <submittedName>
        <fullName evidence="5">ABC transporter related</fullName>
    </submittedName>
</protein>
<evidence type="ECO:0000313" key="6">
    <source>
        <dbReference type="Proteomes" id="UP000002601"/>
    </source>
</evidence>
<dbReference type="Pfam" id="PF00005">
    <property type="entry name" value="ABC_tran"/>
    <property type="match status" value="1"/>
</dbReference>
<evidence type="ECO:0000256" key="1">
    <source>
        <dbReference type="ARBA" id="ARBA00022448"/>
    </source>
</evidence>
<evidence type="ECO:0000256" key="2">
    <source>
        <dbReference type="ARBA" id="ARBA00022741"/>
    </source>
</evidence>
<dbReference type="OrthoDB" id="9809450at2"/>
<dbReference type="InterPro" id="IPR017871">
    <property type="entry name" value="ABC_transporter-like_CS"/>
</dbReference>
<dbReference type="GO" id="GO:0005524">
    <property type="term" value="F:ATP binding"/>
    <property type="evidence" value="ECO:0007669"/>
    <property type="project" value="UniProtKB-KW"/>
</dbReference>
<dbReference type="InterPro" id="IPR027417">
    <property type="entry name" value="P-loop_NTPase"/>
</dbReference>
<evidence type="ECO:0000259" key="4">
    <source>
        <dbReference type="PROSITE" id="PS50893"/>
    </source>
</evidence>
<dbReference type="FunFam" id="3.40.50.300:FF:000134">
    <property type="entry name" value="Iron-enterobactin ABC transporter ATP-binding protein"/>
    <property type="match status" value="1"/>
</dbReference>
<dbReference type="KEGG" id="dsa:Desal_2054"/>
<dbReference type="RefSeq" id="WP_015851930.1">
    <property type="nucleotide sequence ID" value="NC_012881.1"/>
</dbReference>
<organism evidence="5 6">
    <name type="scientific">Maridesulfovibrio salexigens (strain ATCC 14822 / DSM 2638 / NCIMB 8403 / VKM B-1763)</name>
    <name type="common">Desulfovibrio salexigens</name>
    <dbReference type="NCBI Taxonomy" id="526222"/>
    <lineage>
        <taxon>Bacteria</taxon>
        <taxon>Pseudomonadati</taxon>
        <taxon>Thermodesulfobacteriota</taxon>
        <taxon>Desulfovibrionia</taxon>
        <taxon>Desulfovibrionales</taxon>
        <taxon>Desulfovibrionaceae</taxon>
        <taxon>Maridesulfovibrio</taxon>
    </lineage>
</organism>
<dbReference type="SMART" id="SM00382">
    <property type="entry name" value="AAA"/>
    <property type="match status" value="1"/>
</dbReference>
<dbReference type="PROSITE" id="PS00211">
    <property type="entry name" value="ABC_TRANSPORTER_1"/>
    <property type="match status" value="1"/>
</dbReference>
<accession>C6BVD9</accession>
<dbReference type="STRING" id="526222.Desal_2054"/>
<dbReference type="HOGENOM" id="CLU_000604_1_11_7"/>
<dbReference type="InterPro" id="IPR050153">
    <property type="entry name" value="Metal_Ion_Import_ABC"/>
</dbReference>
<keyword evidence="3" id="KW-0067">ATP-binding</keyword>
<name>C6BVD9_MARSD</name>
<dbReference type="AlphaFoldDB" id="C6BVD9"/>
<dbReference type="PANTHER" id="PTHR42734:SF19">
    <property type="entry name" value="IRON COMPOUNDS ABC TRANSPORTER, ATP-BINDING PROTEIN"/>
    <property type="match status" value="1"/>
</dbReference>
<evidence type="ECO:0000256" key="3">
    <source>
        <dbReference type="ARBA" id="ARBA00022840"/>
    </source>
</evidence>
<dbReference type="GO" id="GO:0016887">
    <property type="term" value="F:ATP hydrolysis activity"/>
    <property type="evidence" value="ECO:0007669"/>
    <property type="project" value="InterPro"/>
</dbReference>
<dbReference type="CDD" id="cd03214">
    <property type="entry name" value="ABC_Iron-Siderophores_B12_Hemin"/>
    <property type="match status" value="1"/>
</dbReference>
<gene>
    <name evidence="5" type="ordered locus">Desal_2054</name>
</gene>
<dbReference type="eggNOG" id="COG1120">
    <property type="taxonomic scope" value="Bacteria"/>
</dbReference>
<proteinExistence type="predicted"/>
<dbReference type="PANTHER" id="PTHR42734">
    <property type="entry name" value="METAL TRANSPORT SYSTEM ATP-BINDING PROTEIN TM_0124-RELATED"/>
    <property type="match status" value="1"/>
</dbReference>